<dbReference type="Gene3D" id="3.30.40.10">
    <property type="entry name" value="Zinc/RING finger domain, C3HC4 (zinc finger)"/>
    <property type="match status" value="1"/>
</dbReference>
<feature type="compositionally biased region" description="Low complexity" evidence="10">
    <location>
        <begin position="970"/>
        <end position="984"/>
    </location>
</feature>
<feature type="compositionally biased region" description="Basic and acidic residues" evidence="10">
    <location>
        <begin position="486"/>
        <end position="566"/>
    </location>
</feature>
<feature type="compositionally biased region" description="Gly residues" evidence="10">
    <location>
        <begin position="376"/>
        <end position="388"/>
    </location>
</feature>
<dbReference type="EMBL" id="CP143809">
    <property type="protein sequence ID" value="WVO21422.1"/>
    <property type="molecule type" value="Genomic_DNA"/>
</dbReference>
<organism evidence="13 14">
    <name type="scientific">Cryptococcus decagattii</name>
    <dbReference type="NCBI Taxonomy" id="1859122"/>
    <lineage>
        <taxon>Eukaryota</taxon>
        <taxon>Fungi</taxon>
        <taxon>Dikarya</taxon>
        <taxon>Basidiomycota</taxon>
        <taxon>Agaricomycotina</taxon>
        <taxon>Tremellomycetes</taxon>
        <taxon>Tremellales</taxon>
        <taxon>Cryptococcaceae</taxon>
        <taxon>Cryptococcus</taxon>
        <taxon>Cryptococcus gattii species complex</taxon>
    </lineage>
</organism>
<dbReference type="InterPro" id="IPR037869">
    <property type="entry name" value="Spp1/CFP1"/>
</dbReference>
<accession>A0ABZ2AVD9</accession>
<reference evidence="13 14" key="1">
    <citation type="submission" date="2024-01" db="EMBL/GenBank/DDBJ databases">
        <title>Comparative genomics of Cryptococcus and Kwoniella reveals pathogenesis evolution and contrasting modes of karyotype evolution via chromosome fusion or intercentromeric recombination.</title>
        <authorList>
            <person name="Coelho M.A."/>
            <person name="David-Palma M."/>
            <person name="Shea T."/>
            <person name="Bowers K."/>
            <person name="McGinley-Smith S."/>
            <person name="Mohammad A.W."/>
            <person name="Gnirke A."/>
            <person name="Yurkov A.M."/>
            <person name="Nowrousian M."/>
            <person name="Sun S."/>
            <person name="Cuomo C.A."/>
            <person name="Heitman J."/>
        </authorList>
    </citation>
    <scope>NUCLEOTIDE SEQUENCE [LARGE SCALE GENOMIC DNA]</scope>
    <source>
        <strain evidence="13 14">7685027</strain>
    </source>
</reference>
<proteinExistence type="inferred from homology"/>
<evidence type="ECO:0000256" key="3">
    <source>
        <dbReference type="ARBA" id="ARBA00011050"/>
    </source>
</evidence>
<feature type="region of interest" description="Disordered" evidence="10">
    <location>
        <begin position="122"/>
        <end position="315"/>
    </location>
</feature>
<feature type="compositionally biased region" description="Low complexity" evidence="10">
    <location>
        <begin position="31"/>
        <end position="41"/>
    </location>
</feature>
<dbReference type="SMART" id="SM00249">
    <property type="entry name" value="PHD"/>
    <property type="match status" value="1"/>
</dbReference>
<evidence type="ECO:0000313" key="14">
    <source>
        <dbReference type="Proteomes" id="UP001432216"/>
    </source>
</evidence>
<dbReference type="PANTHER" id="PTHR46174:SF1">
    <property type="entry name" value="CXXC-TYPE ZINC FINGER PROTEIN 1"/>
    <property type="match status" value="1"/>
</dbReference>
<feature type="compositionally biased region" description="Pro residues" evidence="10">
    <location>
        <begin position="1197"/>
        <end position="1226"/>
    </location>
</feature>
<evidence type="ECO:0000256" key="10">
    <source>
        <dbReference type="SAM" id="MobiDB-lite"/>
    </source>
</evidence>
<dbReference type="SUPFAM" id="SSF57903">
    <property type="entry name" value="FYVE/PHD zinc finger"/>
    <property type="match status" value="1"/>
</dbReference>
<feature type="region of interest" description="Disordered" evidence="10">
    <location>
        <begin position="970"/>
        <end position="1055"/>
    </location>
</feature>
<feature type="compositionally biased region" description="Basic and acidic residues" evidence="10">
    <location>
        <begin position="18"/>
        <end position="29"/>
    </location>
</feature>
<evidence type="ECO:0000313" key="13">
    <source>
        <dbReference type="EMBL" id="WVO21422.1"/>
    </source>
</evidence>
<keyword evidence="6 9" id="KW-0863">Zinc-finger</keyword>
<feature type="region of interest" description="Disordered" evidence="10">
    <location>
        <begin position="1"/>
        <end position="64"/>
    </location>
</feature>
<dbReference type="PANTHER" id="PTHR46174">
    <property type="entry name" value="CXXC-TYPE ZINC FINGER PROTEIN 1"/>
    <property type="match status" value="1"/>
</dbReference>
<dbReference type="RefSeq" id="XP_064720661.1">
    <property type="nucleotide sequence ID" value="XM_064864589.1"/>
</dbReference>
<evidence type="ECO:0000256" key="5">
    <source>
        <dbReference type="ARBA" id="ARBA00022723"/>
    </source>
</evidence>
<evidence type="ECO:0000256" key="2">
    <source>
        <dbReference type="ARBA" id="ARBA00004123"/>
    </source>
</evidence>
<dbReference type="InterPro" id="IPR001965">
    <property type="entry name" value="Znf_PHD"/>
</dbReference>
<evidence type="ECO:0000256" key="4">
    <source>
        <dbReference type="ARBA" id="ARBA00021616"/>
    </source>
</evidence>
<feature type="compositionally biased region" description="Basic residues" evidence="10">
    <location>
        <begin position="237"/>
        <end position="247"/>
    </location>
</feature>
<keyword evidence="8" id="KW-0539">Nucleus</keyword>
<dbReference type="PROSITE" id="PS51321">
    <property type="entry name" value="TFIIS_CENTRAL"/>
    <property type="match status" value="1"/>
</dbReference>
<feature type="region of interest" description="Disordered" evidence="10">
    <location>
        <begin position="1094"/>
        <end position="1285"/>
    </location>
</feature>
<gene>
    <name evidence="13" type="ORF">IAS62_002730</name>
</gene>
<feature type="compositionally biased region" description="Basic and acidic residues" evidence="10">
    <location>
        <begin position="149"/>
        <end position="158"/>
    </location>
</feature>
<feature type="compositionally biased region" description="Basic residues" evidence="10">
    <location>
        <begin position="46"/>
        <end position="62"/>
    </location>
</feature>
<dbReference type="GeneID" id="89989503"/>
<feature type="compositionally biased region" description="Basic and acidic residues" evidence="10">
    <location>
        <begin position="631"/>
        <end position="646"/>
    </location>
</feature>
<keyword evidence="7" id="KW-0862">Zinc</keyword>
<dbReference type="InterPro" id="IPR011011">
    <property type="entry name" value="Znf_FYVE_PHD"/>
</dbReference>
<feature type="compositionally biased region" description="Acidic residues" evidence="10">
    <location>
        <begin position="187"/>
        <end position="206"/>
    </location>
</feature>
<feature type="compositionally biased region" description="Low complexity" evidence="10">
    <location>
        <begin position="251"/>
        <end position="261"/>
    </location>
</feature>
<dbReference type="InterPro" id="IPR019787">
    <property type="entry name" value="Znf_PHD-finger"/>
</dbReference>
<feature type="compositionally biased region" description="Low complexity" evidence="10">
    <location>
        <begin position="1015"/>
        <end position="1047"/>
    </location>
</feature>
<evidence type="ECO:0000256" key="1">
    <source>
        <dbReference type="ARBA" id="ARBA00002311"/>
    </source>
</evidence>
<feature type="region of interest" description="Disordered" evidence="10">
    <location>
        <begin position="473"/>
        <end position="590"/>
    </location>
</feature>
<dbReference type="InterPro" id="IPR013083">
    <property type="entry name" value="Znf_RING/FYVE/PHD"/>
</dbReference>
<sequence>MSTDPPRTSSRPRQKSQRALEHEDTKRYLEQQLLQQQQQQLDSPAKHPKSQAKSKKTKHRKHDSYCVCKQDKPGPMIECSVCDDWFHFGCIRLAEDDAEKIHKYICPACTLSNPDQHTTYTYDIASFPSPSPPPGLELDPAGAGTGMQDKSRSRDGNGKRRRSIPAKRKSKIETSPGGEDKDRTGDENEDEYEDGDEDGDDGDELEIMSSIHSDSASISASGEDSDLDAGSNASGPSRKRARPRPTPRPRAPSSRPQARPRLPSKSKSKSKSTNVPDGRGRDERPLHPSTSSTHHPRSKPEKKHTGTTTTGTLPPIRQYVLSKLTLLVHSLFSSPPSTHPLSEEESARYAADVERAMFQAFKDIHPSHTSSTSTSGTGGTGTGTGGGTSESAGTRYKTQFNLLTSSLTKNKLLLRPSLLQSILSLSLPPGSLALLSASDLASAAQLEEMERAKQAVLESTVKTREEREMEREMLGGGGGGMIAGRDGLEQLEDTREKEMREVRKEEERERERSRSAQYAHEHESRGEYQHHQPRERRESEMERDSVHTDNDGSASKDIEHTTETTRTRHGPSRSPTILHPHQPQQRRTSTALAPASTTPFKIEPAKPVFELTSAWGTATSNILHGEGNGSSDHDDHRDHRLEQDQEKLDLSDQVIVGSVGGVGGDGEKADLDLDLDLGYGSGEMDLDELDYTGELDASTAAAAAAADSQGGGVIEIENKEKVRGVGGEGGEENRQRKKWEELMNRPIEWTGRITNPAAPSSTRPPISLRPLTPRPYPHLHPHPPSFTSSHTQIHPPWTSLLPNSTIEITGRVPTKASVQYLSDMRLNPGKELICVLFTFGDLNAHGEGDGHAEGEKKEWERLVGYHIERGRHAIYLPYGPKGPPPLPSPAEGIQNTFKELYLIPLRPGDALPEFCELVDGLDVLSGRPVGNEDAGDDGLAQGKENGSVGSVWLGVFVGSKRRNGSVSAIAGASGSASANGNANAQRQTQTRMQKEGRTQARRESQTDPRGSRILPPAFAAPAGHGASPPIPSSHPSAHPLSPGSASAQPSVQGLAPGQGVIQNEKLQQLMASLNPSSLGLPGLSGLRGLPGLPGVVAGDGGTPPFPPGGTTPVGAGTGASHPPTLPRPPQHLHAANHPTQPITPPQPTLPPPPGGYRPPPHGYMPTPPQGPAAMMHGYGSPPYPGGSGGAYGYSPGLPGPPGPPGPPAPPAPPRGPMPRPPFPPGPQAGQGGRPPQEERYHPNHNHNQNRQQEQGHRQDQQRQGQRRGSERRDGNRNGEWKRRGH</sequence>
<feature type="compositionally biased region" description="Low complexity" evidence="10">
    <location>
        <begin position="209"/>
        <end position="222"/>
    </location>
</feature>
<feature type="domain" description="TFIIS central" evidence="12">
    <location>
        <begin position="324"/>
        <end position="468"/>
    </location>
</feature>
<keyword evidence="5" id="KW-0479">Metal-binding</keyword>
<evidence type="ECO:0000256" key="8">
    <source>
        <dbReference type="ARBA" id="ARBA00023242"/>
    </source>
</evidence>
<feature type="region of interest" description="Disordered" evidence="10">
    <location>
        <begin position="620"/>
        <end position="646"/>
    </location>
</feature>
<evidence type="ECO:0000256" key="9">
    <source>
        <dbReference type="PROSITE-ProRule" id="PRU00146"/>
    </source>
</evidence>
<dbReference type="InterPro" id="IPR003618">
    <property type="entry name" value="TFIIS_cen_dom"/>
</dbReference>
<dbReference type="Pfam" id="PF00628">
    <property type="entry name" value="PHD"/>
    <property type="match status" value="1"/>
</dbReference>
<keyword evidence="14" id="KW-1185">Reference proteome</keyword>
<evidence type="ECO:0000259" key="12">
    <source>
        <dbReference type="PROSITE" id="PS51321"/>
    </source>
</evidence>
<feature type="compositionally biased region" description="Basic and acidic residues" evidence="10">
    <location>
        <begin position="1267"/>
        <end position="1285"/>
    </location>
</feature>
<feature type="region of interest" description="Disordered" evidence="10">
    <location>
        <begin position="365"/>
        <end position="393"/>
    </location>
</feature>
<evidence type="ECO:0000256" key="6">
    <source>
        <dbReference type="ARBA" id="ARBA00022771"/>
    </source>
</evidence>
<evidence type="ECO:0000256" key="7">
    <source>
        <dbReference type="ARBA" id="ARBA00022833"/>
    </source>
</evidence>
<evidence type="ECO:0000259" key="11">
    <source>
        <dbReference type="PROSITE" id="PS50016"/>
    </source>
</evidence>
<comment type="subcellular location">
    <subcellularLocation>
        <location evidence="2">Nucleus</location>
    </subcellularLocation>
</comment>
<feature type="region of interest" description="Disordered" evidence="10">
    <location>
        <begin position="751"/>
        <end position="772"/>
    </location>
</feature>
<comment type="similarity">
    <text evidence="3">Belongs to the BYE1 family.</text>
</comment>
<feature type="domain" description="PHD-type" evidence="11">
    <location>
        <begin position="63"/>
        <end position="112"/>
    </location>
</feature>
<name>A0ABZ2AVD9_9TREE</name>
<dbReference type="PROSITE" id="PS01359">
    <property type="entry name" value="ZF_PHD_1"/>
    <property type="match status" value="1"/>
</dbReference>
<feature type="compositionally biased region" description="Basic and acidic residues" evidence="10">
    <location>
        <begin position="992"/>
        <end position="1010"/>
    </location>
</feature>
<feature type="compositionally biased region" description="Pro residues" evidence="10">
    <location>
        <begin position="1141"/>
        <end position="1170"/>
    </location>
</feature>
<protein>
    <recommendedName>
        <fullName evidence="4">Transcription factor BYE1</fullName>
    </recommendedName>
</protein>
<dbReference type="CDD" id="cd21538">
    <property type="entry name" value="SPOC_TFIIS"/>
    <property type="match status" value="1"/>
</dbReference>
<comment type="function">
    <text evidence="1">Negative regulator of transcription elongation.</text>
</comment>
<dbReference type="PROSITE" id="PS50016">
    <property type="entry name" value="ZF_PHD_2"/>
    <property type="match status" value="1"/>
</dbReference>
<dbReference type="Proteomes" id="UP001432216">
    <property type="component" value="Chromosome 4"/>
</dbReference>
<dbReference type="InterPro" id="IPR019786">
    <property type="entry name" value="Zinc_finger_PHD-type_CS"/>
</dbReference>
<feature type="compositionally biased region" description="Basic residues" evidence="10">
    <location>
        <begin position="159"/>
        <end position="170"/>
    </location>
</feature>